<dbReference type="EMBL" id="CP025430">
    <property type="protein sequence ID" value="AUH63159.1"/>
    <property type="molecule type" value="Genomic_DNA"/>
</dbReference>
<reference evidence="1 2" key="1">
    <citation type="journal article" date="2013" name="Antonie Van Leeuwenhoek">
        <title>Paracoccus zhejiangensis sp. nov., isolated from activated sludge in wastewater-treatment system.</title>
        <authorList>
            <person name="Wu Z.G."/>
            <person name="Zhang D.F."/>
            <person name="Liu Y.L."/>
            <person name="Wang F."/>
            <person name="Jiang X."/>
            <person name="Li C."/>
            <person name="Li S.P."/>
            <person name="Hong Q."/>
            <person name="Li W.J."/>
        </authorList>
    </citation>
    <scope>NUCLEOTIDE SEQUENCE [LARGE SCALE GENOMIC DNA]</scope>
    <source>
        <strain evidence="1 2">J6</strain>
    </source>
</reference>
<dbReference type="KEGG" id="pzh:CX676_02465"/>
<dbReference type="InterPro" id="IPR046606">
    <property type="entry name" value="DUF6665"/>
</dbReference>
<proteinExistence type="predicted"/>
<dbReference type="Proteomes" id="UP000234530">
    <property type="component" value="Chromosome"/>
</dbReference>
<dbReference type="RefSeq" id="WP_101751201.1">
    <property type="nucleotide sequence ID" value="NZ_CP025430.1"/>
</dbReference>
<organism evidence="1 2">
    <name type="scientific">Paracoccus zhejiangensis</name>
    <dbReference type="NCBI Taxonomy" id="1077935"/>
    <lineage>
        <taxon>Bacteria</taxon>
        <taxon>Pseudomonadati</taxon>
        <taxon>Pseudomonadota</taxon>
        <taxon>Alphaproteobacteria</taxon>
        <taxon>Rhodobacterales</taxon>
        <taxon>Paracoccaceae</taxon>
        <taxon>Paracoccus</taxon>
    </lineage>
</organism>
<dbReference type="Pfam" id="PF20370">
    <property type="entry name" value="DUF6665"/>
    <property type="match status" value="1"/>
</dbReference>
<gene>
    <name evidence="1" type="ORF">CX676_02465</name>
</gene>
<evidence type="ECO:0000313" key="1">
    <source>
        <dbReference type="EMBL" id="AUH63159.1"/>
    </source>
</evidence>
<accession>A0A2H5EV36</accession>
<sequence>MSRFLPQIEWASALKQSGSDILEAQLQAERASALGTGGKRLEAALADLATADETNRAARLAMARRRAWEFMVQREAAGLRDWPAVIRLYAIPPEVLHGMGAVQPRSST</sequence>
<evidence type="ECO:0000313" key="2">
    <source>
        <dbReference type="Proteomes" id="UP000234530"/>
    </source>
</evidence>
<dbReference type="AlphaFoldDB" id="A0A2H5EV36"/>
<keyword evidence="2" id="KW-1185">Reference proteome</keyword>
<protein>
    <submittedName>
        <fullName evidence="1">Uncharacterized protein</fullName>
    </submittedName>
</protein>
<dbReference type="OrthoDB" id="9814981at2"/>
<name>A0A2H5EV36_9RHOB</name>